<comment type="caution">
    <text evidence="2">The sequence shown here is derived from an EMBL/GenBank/DDBJ whole genome shotgun (WGS) entry which is preliminary data.</text>
</comment>
<protein>
    <recommendedName>
        <fullName evidence="4">SbsA Ig-like domain-containing protein</fullName>
    </recommendedName>
</protein>
<evidence type="ECO:0000256" key="1">
    <source>
        <dbReference type="SAM" id="SignalP"/>
    </source>
</evidence>
<accession>A0A9D0ZJQ1</accession>
<proteinExistence type="predicted"/>
<reference evidence="2" key="1">
    <citation type="submission" date="2020-10" db="EMBL/GenBank/DDBJ databases">
        <authorList>
            <person name="Gilroy R."/>
        </authorList>
    </citation>
    <scope>NUCLEOTIDE SEQUENCE</scope>
    <source>
        <strain evidence="2">ChiSjej6B24-2974</strain>
    </source>
</reference>
<feature type="signal peptide" evidence="1">
    <location>
        <begin position="1"/>
        <end position="22"/>
    </location>
</feature>
<gene>
    <name evidence="2" type="ORF">IAA52_00900</name>
</gene>
<evidence type="ECO:0000313" key="3">
    <source>
        <dbReference type="Proteomes" id="UP000824260"/>
    </source>
</evidence>
<evidence type="ECO:0000313" key="2">
    <source>
        <dbReference type="EMBL" id="HIQ81640.1"/>
    </source>
</evidence>
<dbReference type="Proteomes" id="UP000824260">
    <property type="component" value="Unassembled WGS sequence"/>
</dbReference>
<dbReference type="AlphaFoldDB" id="A0A9D0ZJQ1"/>
<organism evidence="2 3">
    <name type="scientific">Candidatus Pullichristensenella stercorigallinarum</name>
    <dbReference type="NCBI Taxonomy" id="2840909"/>
    <lineage>
        <taxon>Bacteria</taxon>
        <taxon>Bacillati</taxon>
        <taxon>Bacillota</taxon>
        <taxon>Clostridia</taxon>
        <taxon>Candidatus Pullichristensenella</taxon>
    </lineage>
</organism>
<keyword evidence="1" id="KW-0732">Signal</keyword>
<sequence>MKKAIITLLLAALVLAAIPALATAQNTFTAADGTATGNAPTVQNTTYEGFGYVEVDFLQDVNYENPTVTVTDANGAAIAATIVQLDDDDMTFQISDYAADATYNYTVSGVRVGRSGEYTSVTGTFIVPLEGAAVIKKVEYDRDDRDVDIEFAALVQYEAPAVQIVTADGTTINATITDWDEDSIEARLDSALDIGTEYMVTVTGVRSAQDAEYGSASLTFTAYDD</sequence>
<reference evidence="2" key="2">
    <citation type="journal article" date="2021" name="PeerJ">
        <title>Extensive microbial diversity within the chicken gut microbiome revealed by metagenomics and culture.</title>
        <authorList>
            <person name="Gilroy R."/>
            <person name="Ravi A."/>
            <person name="Getino M."/>
            <person name="Pursley I."/>
            <person name="Horton D.L."/>
            <person name="Alikhan N.F."/>
            <person name="Baker D."/>
            <person name="Gharbi K."/>
            <person name="Hall N."/>
            <person name="Watson M."/>
            <person name="Adriaenssens E.M."/>
            <person name="Foster-Nyarko E."/>
            <person name="Jarju S."/>
            <person name="Secka A."/>
            <person name="Antonio M."/>
            <person name="Oren A."/>
            <person name="Chaudhuri R.R."/>
            <person name="La Ragione R."/>
            <person name="Hildebrand F."/>
            <person name="Pallen M.J."/>
        </authorList>
    </citation>
    <scope>NUCLEOTIDE SEQUENCE</scope>
    <source>
        <strain evidence="2">ChiSjej6B24-2974</strain>
    </source>
</reference>
<evidence type="ECO:0008006" key="4">
    <source>
        <dbReference type="Google" id="ProtNLM"/>
    </source>
</evidence>
<feature type="chain" id="PRO_5039637113" description="SbsA Ig-like domain-containing protein" evidence="1">
    <location>
        <begin position="23"/>
        <end position="225"/>
    </location>
</feature>
<dbReference type="EMBL" id="DVFZ01000010">
    <property type="protein sequence ID" value="HIQ81640.1"/>
    <property type="molecule type" value="Genomic_DNA"/>
</dbReference>
<name>A0A9D0ZJQ1_9FIRM</name>